<evidence type="ECO:0000256" key="5">
    <source>
        <dbReference type="ARBA" id="ARBA00022801"/>
    </source>
</evidence>
<sequence>MDAAHILLGRHWQFDRKTKHDRFQNTYSFKKDGVNITLVPFESRQTHAEGSNLFMKKTDFEGLVKTSPYVFTLVVVEENHIISEAPLQVQSLLMEFADVIPDDIPPVFQVECDASGVGIGGVLSQNQRPIAFFSEKLNDARRKYSTYDKEFYAIVRSLDTWRHYLLFNEFVMFSNHEVLKFINGQHKLKSRHAKWILVLGFDSFRGLYCDDPDFREILSKCDNGP</sequence>
<keyword evidence="5" id="KW-0378">Hydrolase</keyword>
<gene>
    <name evidence="8" type="ORF">Tco_0954576</name>
</gene>
<proteinExistence type="predicted"/>
<evidence type="ECO:0000256" key="2">
    <source>
        <dbReference type="ARBA" id="ARBA00022695"/>
    </source>
</evidence>
<dbReference type="PANTHER" id="PTHR35046">
    <property type="entry name" value="ZINC KNUCKLE (CCHC-TYPE) FAMILY PROTEIN"/>
    <property type="match status" value="1"/>
</dbReference>
<reference evidence="8" key="2">
    <citation type="submission" date="2022-01" db="EMBL/GenBank/DDBJ databases">
        <authorList>
            <person name="Yamashiro T."/>
            <person name="Shiraishi A."/>
            <person name="Satake H."/>
            <person name="Nakayama K."/>
        </authorList>
    </citation>
    <scope>NUCLEOTIDE SEQUENCE</scope>
</reference>
<dbReference type="Gene3D" id="3.10.20.370">
    <property type="match status" value="1"/>
</dbReference>
<feature type="domain" description="Reverse transcriptase RNase H-like" evidence="7">
    <location>
        <begin position="108"/>
        <end position="199"/>
    </location>
</feature>
<evidence type="ECO:0000256" key="6">
    <source>
        <dbReference type="ARBA" id="ARBA00022918"/>
    </source>
</evidence>
<keyword evidence="9" id="KW-1185">Reference proteome</keyword>
<keyword evidence="2" id="KW-0548">Nucleotidyltransferase</keyword>
<dbReference type="EMBL" id="BQNB010015936">
    <property type="protein sequence ID" value="GJT45861.1"/>
    <property type="molecule type" value="Genomic_DNA"/>
</dbReference>
<dbReference type="Proteomes" id="UP001151760">
    <property type="component" value="Unassembled WGS sequence"/>
</dbReference>
<evidence type="ECO:0000313" key="8">
    <source>
        <dbReference type="EMBL" id="GJT45861.1"/>
    </source>
</evidence>
<name>A0ABQ5E4S6_9ASTR</name>
<evidence type="ECO:0000313" key="9">
    <source>
        <dbReference type="Proteomes" id="UP001151760"/>
    </source>
</evidence>
<accession>A0ABQ5E4S6</accession>
<dbReference type="SUPFAM" id="SSF56672">
    <property type="entry name" value="DNA/RNA polymerases"/>
    <property type="match status" value="1"/>
</dbReference>
<keyword evidence="3" id="KW-0540">Nuclease</keyword>
<evidence type="ECO:0000256" key="1">
    <source>
        <dbReference type="ARBA" id="ARBA00022679"/>
    </source>
</evidence>
<organism evidence="8 9">
    <name type="scientific">Tanacetum coccineum</name>
    <dbReference type="NCBI Taxonomy" id="301880"/>
    <lineage>
        <taxon>Eukaryota</taxon>
        <taxon>Viridiplantae</taxon>
        <taxon>Streptophyta</taxon>
        <taxon>Embryophyta</taxon>
        <taxon>Tracheophyta</taxon>
        <taxon>Spermatophyta</taxon>
        <taxon>Magnoliopsida</taxon>
        <taxon>eudicotyledons</taxon>
        <taxon>Gunneridae</taxon>
        <taxon>Pentapetalae</taxon>
        <taxon>asterids</taxon>
        <taxon>campanulids</taxon>
        <taxon>Asterales</taxon>
        <taxon>Asteraceae</taxon>
        <taxon>Asteroideae</taxon>
        <taxon>Anthemideae</taxon>
        <taxon>Anthemidinae</taxon>
        <taxon>Tanacetum</taxon>
    </lineage>
</organism>
<protein>
    <submittedName>
        <fullName evidence="8">Reverse transcriptase domain-containing protein</fullName>
    </submittedName>
</protein>
<dbReference type="CDD" id="cd09274">
    <property type="entry name" value="RNase_HI_RT_Ty3"/>
    <property type="match status" value="1"/>
</dbReference>
<keyword evidence="6 8" id="KW-0695">RNA-directed DNA polymerase</keyword>
<dbReference type="PANTHER" id="PTHR35046:SF23">
    <property type="entry name" value="NUCLEOTIDYLTRANSFERASE, RIBONUCLEASE H"/>
    <property type="match status" value="1"/>
</dbReference>
<evidence type="ECO:0000256" key="4">
    <source>
        <dbReference type="ARBA" id="ARBA00022759"/>
    </source>
</evidence>
<dbReference type="Pfam" id="PF17917">
    <property type="entry name" value="RT_RNaseH"/>
    <property type="match status" value="1"/>
</dbReference>
<keyword evidence="1" id="KW-0808">Transferase</keyword>
<evidence type="ECO:0000256" key="3">
    <source>
        <dbReference type="ARBA" id="ARBA00022722"/>
    </source>
</evidence>
<dbReference type="GO" id="GO:0003964">
    <property type="term" value="F:RNA-directed DNA polymerase activity"/>
    <property type="evidence" value="ECO:0007669"/>
    <property type="project" value="UniProtKB-KW"/>
</dbReference>
<keyword evidence="4" id="KW-0255">Endonuclease</keyword>
<dbReference type="InterPro" id="IPR041373">
    <property type="entry name" value="RT_RNaseH"/>
</dbReference>
<dbReference type="InterPro" id="IPR043502">
    <property type="entry name" value="DNA/RNA_pol_sf"/>
</dbReference>
<comment type="caution">
    <text evidence="8">The sequence shown here is derived from an EMBL/GenBank/DDBJ whole genome shotgun (WGS) entry which is preliminary data.</text>
</comment>
<evidence type="ECO:0000259" key="7">
    <source>
        <dbReference type="Pfam" id="PF17917"/>
    </source>
</evidence>
<reference evidence="8" key="1">
    <citation type="journal article" date="2022" name="Int. J. Mol. Sci.">
        <title>Draft Genome of Tanacetum Coccineum: Genomic Comparison of Closely Related Tanacetum-Family Plants.</title>
        <authorList>
            <person name="Yamashiro T."/>
            <person name="Shiraishi A."/>
            <person name="Nakayama K."/>
            <person name="Satake H."/>
        </authorList>
    </citation>
    <scope>NUCLEOTIDE SEQUENCE</scope>
</reference>